<name>C5KCV0_PERM5</name>
<keyword evidence="2" id="KW-1185">Reference proteome</keyword>
<organism evidence="2">
    <name type="scientific">Perkinsus marinus (strain ATCC 50983 / TXsc)</name>
    <dbReference type="NCBI Taxonomy" id="423536"/>
    <lineage>
        <taxon>Eukaryota</taxon>
        <taxon>Sar</taxon>
        <taxon>Alveolata</taxon>
        <taxon>Perkinsozoa</taxon>
        <taxon>Perkinsea</taxon>
        <taxon>Perkinsida</taxon>
        <taxon>Perkinsidae</taxon>
        <taxon>Perkinsus</taxon>
    </lineage>
</organism>
<dbReference type="AlphaFoldDB" id="C5KCV0"/>
<dbReference type="PANTHER" id="PTHR23053:SF0">
    <property type="entry name" value="HYDROCEPHALUS-INDUCING PROTEIN HOMOLOG"/>
    <property type="match status" value="1"/>
</dbReference>
<accession>C5KCV0</accession>
<dbReference type="InterPro" id="IPR013783">
    <property type="entry name" value="Ig-like_fold"/>
</dbReference>
<dbReference type="EMBL" id="GG671995">
    <property type="protein sequence ID" value="EER17699.1"/>
    <property type="molecule type" value="Genomic_DNA"/>
</dbReference>
<dbReference type="GeneID" id="9087007"/>
<dbReference type="GO" id="GO:1904158">
    <property type="term" value="P:axonemal central apparatus assembly"/>
    <property type="evidence" value="ECO:0007669"/>
    <property type="project" value="TreeGrafter"/>
</dbReference>
<dbReference type="Proteomes" id="UP000007800">
    <property type="component" value="Unassembled WGS sequence"/>
</dbReference>
<gene>
    <name evidence="1" type="ORF">Pmar_PMAR023620</name>
</gene>
<proteinExistence type="predicted"/>
<evidence type="ECO:0000313" key="2">
    <source>
        <dbReference type="Proteomes" id="UP000007800"/>
    </source>
</evidence>
<dbReference type="GO" id="GO:0003341">
    <property type="term" value="P:cilium movement"/>
    <property type="evidence" value="ECO:0007669"/>
    <property type="project" value="TreeGrafter"/>
</dbReference>
<feature type="non-terminal residue" evidence="1">
    <location>
        <position position="1"/>
    </location>
</feature>
<feature type="non-terminal residue" evidence="1">
    <location>
        <position position="99"/>
    </location>
</feature>
<protein>
    <submittedName>
        <fullName evidence="1">Uncharacterized protein</fullName>
    </submittedName>
</protein>
<sequence>LSDDLEISVGESVRVPIIFTPRELTVYTETVEFTLNGCTKMNLQLKGRGVPLYLETESPESQTSDFGRVSFEQRQTVVKEVVLVNRSATSVTFNVTDLD</sequence>
<dbReference type="InterPro" id="IPR033305">
    <property type="entry name" value="Hydin-like"/>
</dbReference>
<dbReference type="PANTHER" id="PTHR23053">
    <property type="entry name" value="DLEC1 DELETED IN LUNG AND ESOPHAGEAL CANCER 1"/>
    <property type="match status" value="1"/>
</dbReference>
<dbReference type="RefSeq" id="XP_002785903.1">
    <property type="nucleotide sequence ID" value="XM_002785857.1"/>
</dbReference>
<reference evidence="1 2" key="1">
    <citation type="submission" date="2008-07" db="EMBL/GenBank/DDBJ databases">
        <authorList>
            <person name="El-Sayed N."/>
            <person name="Caler E."/>
            <person name="Inman J."/>
            <person name="Amedeo P."/>
            <person name="Hass B."/>
            <person name="Wortman J."/>
        </authorList>
    </citation>
    <scope>NUCLEOTIDE SEQUENCE [LARGE SCALE GENOMIC DNA]</scope>
    <source>
        <strain evidence="2">ATCC 50983 / TXsc</strain>
    </source>
</reference>
<evidence type="ECO:0000313" key="1">
    <source>
        <dbReference type="EMBL" id="EER17699.1"/>
    </source>
</evidence>
<dbReference type="GO" id="GO:0005930">
    <property type="term" value="C:axoneme"/>
    <property type="evidence" value="ECO:0007669"/>
    <property type="project" value="TreeGrafter"/>
</dbReference>
<dbReference type="InParanoid" id="C5KCV0"/>
<dbReference type="OrthoDB" id="442692at2759"/>
<dbReference type="Gene3D" id="2.60.40.10">
    <property type="entry name" value="Immunoglobulins"/>
    <property type="match status" value="1"/>
</dbReference>